<dbReference type="InterPro" id="IPR036390">
    <property type="entry name" value="WH_DNA-bd_sf"/>
</dbReference>
<dbReference type="Pfam" id="PF00126">
    <property type="entry name" value="HTH_1"/>
    <property type="match status" value="1"/>
</dbReference>
<dbReference type="InterPro" id="IPR000847">
    <property type="entry name" value="LysR_HTH_N"/>
</dbReference>
<evidence type="ECO:0000313" key="4">
    <source>
        <dbReference type="Proteomes" id="UP001274321"/>
    </source>
</evidence>
<feature type="domain" description="HTH lysR-type" evidence="2">
    <location>
        <begin position="1"/>
        <end position="59"/>
    </location>
</feature>
<dbReference type="SUPFAM" id="SSF46785">
    <property type="entry name" value="Winged helix' DNA-binding domain"/>
    <property type="match status" value="1"/>
</dbReference>
<evidence type="ECO:0000313" key="3">
    <source>
        <dbReference type="EMBL" id="MDX6804671.1"/>
    </source>
</evidence>
<proteinExistence type="inferred from homology"/>
<dbReference type="InterPro" id="IPR036388">
    <property type="entry name" value="WH-like_DNA-bd_sf"/>
</dbReference>
<evidence type="ECO:0000256" key="1">
    <source>
        <dbReference type="ARBA" id="ARBA00009437"/>
    </source>
</evidence>
<dbReference type="Gene3D" id="3.40.190.10">
    <property type="entry name" value="Periplasmic binding protein-like II"/>
    <property type="match status" value="1"/>
</dbReference>
<dbReference type="RefSeq" id="WP_319842791.1">
    <property type="nucleotide sequence ID" value="NZ_JAXAFJ010000001.1"/>
</dbReference>
<dbReference type="PROSITE" id="PS50931">
    <property type="entry name" value="HTH_LYSR"/>
    <property type="match status" value="1"/>
</dbReference>
<dbReference type="Proteomes" id="UP001274321">
    <property type="component" value="Unassembled WGS sequence"/>
</dbReference>
<name>A0ABU4RJF0_9HYPH</name>
<comment type="caution">
    <text evidence="3">The sequence shown here is derived from an EMBL/GenBank/DDBJ whole genome shotgun (WGS) entry which is preliminary data.</text>
</comment>
<reference evidence="3 4" key="1">
    <citation type="submission" date="2023-11" db="EMBL/GenBank/DDBJ databases">
        <authorList>
            <person name="Bao R."/>
        </authorList>
    </citation>
    <scope>NUCLEOTIDE SEQUENCE [LARGE SCALE GENOMIC DNA]</scope>
    <source>
        <strain evidence="3 4">PJ23</strain>
    </source>
</reference>
<evidence type="ECO:0000259" key="2">
    <source>
        <dbReference type="PROSITE" id="PS50931"/>
    </source>
</evidence>
<comment type="similarity">
    <text evidence="1">Belongs to the LysR transcriptional regulatory family.</text>
</comment>
<dbReference type="PANTHER" id="PTHR30537">
    <property type="entry name" value="HTH-TYPE TRANSCRIPTIONAL REGULATOR"/>
    <property type="match status" value="1"/>
</dbReference>
<dbReference type="PANTHER" id="PTHR30537:SF21">
    <property type="entry name" value="HTH-TYPE TRANSCRIPTIONAL REGULATOR SINR-RELATED"/>
    <property type="match status" value="1"/>
</dbReference>
<keyword evidence="4" id="KW-1185">Reference proteome</keyword>
<dbReference type="EMBL" id="JAXAFJ010000001">
    <property type="protein sequence ID" value="MDX6804671.1"/>
    <property type="molecule type" value="Genomic_DNA"/>
</dbReference>
<organism evidence="3 4">
    <name type="scientific">Terrihabitans rhizophilus</name>
    <dbReference type="NCBI Taxonomy" id="3092662"/>
    <lineage>
        <taxon>Bacteria</taxon>
        <taxon>Pseudomonadati</taxon>
        <taxon>Pseudomonadota</taxon>
        <taxon>Alphaproteobacteria</taxon>
        <taxon>Hyphomicrobiales</taxon>
        <taxon>Terrihabitans</taxon>
    </lineage>
</organism>
<gene>
    <name evidence="3" type="ORF">SCD90_01230</name>
</gene>
<dbReference type="Gene3D" id="1.10.10.10">
    <property type="entry name" value="Winged helix-like DNA-binding domain superfamily/Winged helix DNA-binding domain"/>
    <property type="match status" value="1"/>
</dbReference>
<sequence>MDRLDALRLMLDVAEAGSFYSVARQRSMAKSTLALAVTRLEEEFGARLIIRSTRKLTFTHEGEILVADAPRIVADWDAALNGLRDDGPLSGPLRATAKNDFGRNHIRPLLDSFQLRDSDVDVTLRLSDSALDLICKGTSVLRQVVASTGWCEWQSNSARMRV</sequence>
<accession>A0ABU4RJF0</accession>
<protein>
    <submittedName>
        <fullName evidence="3">LysR family transcriptional regulator</fullName>
    </submittedName>
</protein>
<dbReference type="InterPro" id="IPR058163">
    <property type="entry name" value="LysR-type_TF_proteobact-type"/>
</dbReference>